<evidence type="ECO:0000256" key="1">
    <source>
        <dbReference type="ARBA" id="ARBA00004123"/>
    </source>
</evidence>
<dbReference type="GO" id="GO:0005634">
    <property type="term" value="C:nucleus"/>
    <property type="evidence" value="ECO:0007669"/>
    <property type="project" value="UniProtKB-SubCell"/>
</dbReference>
<dbReference type="Proteomes" id="UP001152300">
    <property type="component" value="Unassembled WGS sequence"/>
</dbReference>
<protein>
    <recommendedName>
        <fullName evidence="10">Mif2/CENP-C cupin domain-containing protein</fullName>
    </recommendedName>
</protein>
<gene>
    <name evidence="8" type="ORF">OCU04_001423</name>
</gene>
<name>A0A9X0AZ72_9HELO</name>
<feature type="domain" description="Mif2/CENP-C cupin" evidence="6">
    <location>
        <begin position="436"/>
        <end position="501"/>
    </location>
</feature>
<dbReference type="InterPro" id="IPR025974">
    <property type="entry name" value="Mif2/CENP-C_cupin"/>
</dbReference>
<feature type="compositionally biased region" description="Acidic residues" evidence="5">
    <location>
        <begin position="378"/>
        <end position="389"/>
    </location>
</feature>
<dbReference type="InterPro" id="IPR028929">
    <property type="entry name" value="Mif2_N"/>
</dbReference>
<sequence length="502" mass="55082">MPIPRSRSPLKTNLQSPARRHPSLGISSPAKGGSSEADDTGPVRRKLDFSAEDIESETKQAASTRASKGRGRPGRPALGNLTNGTRLSPGRRPPPSFNQSSDAVENQDDSALELKDDSIQFNAPDDDYDDAPVDALEGNSVIEEGEEEVEQEDEPEPEPEPFPPAKTTSKSKGKGKVIEEPEPEQPAPKRRGRKPKNPTPQVEAAEEERQEIEERPVKKVRRSNEAVEAPKPARGRPGRPSNATKSATASKPVAKPKAQGRPKMAPISELDSPLVHRGPPIPRNNGLFILRRETTTAGTGMQRTRAGRNSIKPLAFWKGERVEYDDDETVPDGTHGAKILLPSIKEVIRADEVEQQKLSKSRSSKPSKSKAKKRAREEVEEDSETEEWESQPGRIEGSVRTWDPEDQVGENAAETVEDLAFSSAAIKTRDIPNASFKFAKTLTLPFFGSGMVDLEPGAVKKPKNSRKMQMVFFVFYGRVEVSVNGTSFRIGKGGMWQVPRGK</sequence>
<feature type="compositionally biased region" description="Basic residues" evidence="5">
    <location>
        <begin position="359"/>
        <end position="374"/>
    </location>
</feature>
<evidence type="ECO:0000256" key="3">
    <source>
        <dbReference type="ARBA" id="ARBA00023125"/>
    </source>
</evidence>
<dbReference type="GO" id="GO:0000776">
    <property type="term" value="C:kinetochore"/>
    <property type="evidence" value="ECO:0007669"/>
    <property type="project" value="InterPro"/>
</dbReference>
<keyword evidence="3" id="KW-0238">DNA-binding</keyword>
<dbReference type="EMBL" id="JAPEIS010000001">
    <property type="protein sequence ID" value="KAJ8071078.1"/>
    <property type="molecule type" value="Genomic_DNA"/>
</dbReference>
<comment type="caution">
    <text evidence="8">The sequence shown here is derived from an EMBL/GenBank/DDBJ whole genome shotgun (WGS) entry which is preliminary data.</text>
</comment>
<dbReference type="GO" id="GO:0051455">
    <property type="term" value="P:spindle attachment to meiosis I kinetochore"/>
    <property type="evidence" value="ECO:0007669"/>
    <property type="project" value="TreeGrafter"/>
</dbReference>
<dbReference type="Pfam" id="PF15624">
    <property type="entry name" value="Mif2_N"/>
    <property type="match status" value="1"/>
</dbReference>
<dbReference type="InterPro" id="IPR014710">
    <property type="entry name" value="RmlC-like_jellyroll"/>
</dbReference>
<keyword evidence="9" id="KW-1185">Reference proteome</keyword>
<feature type="compositionally biased region" description="Basic and acidic residues" evidence="5">
    <location>
        <begin position="212"/>
        <end position="225"/>
    </location>
</feature>
<dbReference type="PANTHER" id="PTHR16684:SF11">
    <property type="entry name" value="CENTROMERE PROTEIN C"/>
    <property type="match status" value="1"/>
</dbReference>
<feature type="domain" description="Mif2 N-terminal" evidence="7">
    <location>
        <begin position="1"/>
        <end position="49"/>
    </location>
</feature>
<dbReference type="GO" id="GO:0019237">
    <property type="term" value="F:centromeric DNA binding"/>
    <property type="evidence" value="ECO:0007669"/>
    <property type="project" value="InterPro"/>
</dbReference>
<evidence type="ECO:0000259" key="6">
    <source>
        <dbReference type="Pfam" id="PF11699"/>
    </source>
</evidence>
<comment type="subcellular location">
    <subcellularLocation>
        <location evidence="1">Nucleus</location>
    </subcellularLocation>
</comment>
<organism evidence="8 9">
    <name type="scientific">Sclerotinia nivalis</name>
    <dbReference type="NCBI Taxonomy" id="352851"/>
    <lineage>
        <taxon>Eukaryota</taxon>
        <taxon>Fungi</taxon>
        <taxon>Dikarya</taxon>
        <taxon>Ascomycota</taxon>
        <taxon>Pezizomycotina</taxon>
        <taxon>Leotiomycetes</taxon>
        <taxon>Helotiales</taxon>
        <taxon>Sclerotiniaceae</taxon>
        <taxon>Sclerotinia</taxon>
    </lineage>
</organism>
<keyword evidence="4" id="KW-0539">Nucleus</keyword>
<reference evidence="8" key="1">
    <citation type="submission" date="2022-11" db="EMBL/GenBank/DDBJ databases">
        <title>Genome Resource of Sclerotinia nivalis Strain SnTB1, a Plant Pathogen Isolated from American Ginseng.</title>
        <authorList>
            <person name="Fan S."/>
        </authorList>
    </citation>
    <scope>NUCLEOTIDE SEQUENCE</scope>
    <source>
        <strain evidence="8">SnTB1</strain>
    </source>
</reference>
<proteinExistence type="inferred from homology"/>
<dbReference type="AlphaFoldDB" id="A0A9X0AZ72"/>
<comment type="similarity">
    <text evidence="2">Belongs to the CENP-C/MIF2 family.</text>
</comment>
<dbReference type="Gene3D" id="2.60.120.10">
    <property type="entry name" value="Jelly Rolls"/>
    <property type="match status" value="1"/>
</dbReference>
<feature type="region of interest" description="Disordered" evidence="5">
    <location>
        <begin position="1"/>
        <end position="307"/>
    </location>
</feature>
<dbReference type="InterPro" id="IPR028386">
    <property type="entry name" value="CENP-C/Mif2/cnp3"/>
</dbReference>
<evidence type="ECO:0000256" key="4">
    <source>
        <dbReference type="ARBA" id="ARBA00023242"/>
    </source>
</evidence>
<evidence type="ECO:0000259" key="7">
    <source>
        <dbReference type="Pfam" id="PF15624"/>
    </source>
</evidence>
<dbReference type="GO" id="GO:0051315">
    <property type="term" value="P:attachment of mitotic spindle microtubules to kinetochore"/>
    <property type="evidence" value="ECO:0007669"/>
    <property type="project" value="TreeGrafter"/>
</dbReference>
<dbReference type="OrthoDB" id="1939643at2759"/>
<dbReference type="Pfam" id="PF11699">
    <property type="entry name" value="CENP-C_C"/>
    <property type="match status" value="1"/>
</dbReference>
<evidence type="ECO:0000313" key="9">
    <source>
        <dbReference type="Proteomes" id="UP001152300"/>
    </source>
</evidence>
<evidence type="ECO:0000256" key="2">
    <source>
        <dbReference type="ARBA" id="ARBA00010291"/>
    </source>
</evidence>
<evidence type="ECO:0008006" key="10">
    <source>
        <dbReference type="Google" id="ProtNLM"/>
    </source>
</evidence>
<dbReference type="SUPFAM" id="SSF51182">
    <property type="entry name" value="RmlC-like cupins"/>
    <property type="match status" value="1"/>
</dbReference>
<feature type="compositionally biased region" description="Acidic residues" evidence="5">
    <location>
        <begin position="143"/>
        <end position="159"/>
    </location>
</feature>
<accession>A0A9X0AZ72</accession>
<evidence type="ECO:0000313" key="8">
    <source>
        <dbReference type="EMBL" id="KAJ8071078.1"/>
    </source>
</evidence>
<dbReference type="InterPro" id="IPR011051">
    <property type="entry name" value="RmlC_Cupin_sf"/>
</dbReference>
<feature type="region of interest" description="Disordered" evidence="5">
    <location>
        <begin position="354"/>
        <end position="407"/>
    </location>
</feature>
<evidence type="ECO:0000256" key="5">
    <source>
        <dbReference type="SAM" id="MobiDB-lite"/>
    </source>
</evidence>
<dbReference type="PANTHER" id="PTHR16684">
    <property type="entry name" value="CENTROMERE PROTEIN C"/>
    <property type="match status" value="1"/>
</dbReference>
<dbReference type="GO" id="GO:0051382">
    <property type="term" value="P:kinetochore assembly"/>
    <property type="evidence" value="ECO:0007669"/>
    <property type="project" value="InterPro"/>
</dbReference>